<keyword evidence="1" id="KW-0812">Transmembrane</keyword>
<accession>A0AAD5LAI3</accession>
<evidence type="ECO:0000313" key="2">
    <source>
        <dbReference type="EMBL" id="KAI9558365.1"/>
    </source>
</evidence>
<keyword evidence="3" id="KW-1185">Reference proteome</keyword>
<organism evidence="2 3">
    <name type="scientific">Daphnia sinensis</name>
    <dbReference type="NCBI Taxonomy" id="1820382"/>
    <lineage>
        <taxon>Eukaryota</taxon>
        <taxon>Metazoa</taxon>
        <taxon>Ecdysozoa</taxon>
        <taxon>Arthropoda</taxon>
        <taxon>Crustacea</taxon>
        <taxon>Branchiopoda</taxon>
        <taxon>Diplostraca</taxon>
        <taxon>Cladocera</taxon>
        <taxon>Anomopoda</taxon>
        <taxon>Daphniidae</taxon>
        <taxon>Daphnia</taxon>
        <taxon>Daphnia similis group</taxon>
    </lineage>
</organism>
<dbReference type="Proteomes" id="UP000820818">
    <property type="component" value="Linkage Group LG5"/>
</dbReference>
<protein>
    <submittedName>
        <fullName evidence="2">Uncharacterized protein</fullName>
    </submittedName>
</protein>
<feature type="transmembrane region" description="Helical" evidence="1">
    <location>
        <begin position="114"/>
        <end position="131"/>
    </location>
</feature>
<dbReference type="AlphaFoldDB" id="A0AAD5LAI3"/>
<reference evidence="2 3" key="1">
    <citation type="submission" date="2022-05" db="EMBL/GenBank/DDBJ databases">
        <title>A multi-omics perspective on studying reproductive biology in Daphnia sinensis.</title>
        <authorList>
            <person name="Jia J."/>
        </authorList>
    </citation>
    <scope>NUCLEOTIDE SEQUENCE [LARGE SCALE GENOMIC DNA]</scope>
    <source>
        <strain evidence="2 3">WSL</strain>
    </source>
</reference>
<evidence type="ECO:0000313" key="3">
    <source>
        <dbReference type="Proteomes" id="UP000820818"/>
    </source>
</evidence>
<dbReference type="EMBL" id="WJBH02000005">
    <property type="protein sequence ID" value="KAI9558365.1"/>
    <property type="molecule type" value="Genomic_DNA"/>
</dbReference>
<evidence type="ECO:0000256" key="1">
    <source>
        <dbReference type="SAM" id="Phobius"/>
    </source>
</evidence>
<feature type="transmembrane region" description="Helical" evidence="1">
    <location>
        <begin position="85"/>
        <end position="108"/>
    </location>
</feature>
<keyword evidence="1" id="KW-0472">Membrane</keyword>
<name>A0AAD5LAI3_9CRUS</name>
<feature type="transmembrane region" description="Helical" evidence="1">
    <location>
        <begin position="33"/>
        <end position="54"/>
    </location>
</feature>
<comment type="caution">
    <text evidence="2">The sequence shown here is derived from an EMBL/GenBank/DDBJ whole genome shotgun (WGS) entry which is preliminary data.</text>
</comment>
<proteinExistence type="predicted"/>
<gene>
    <name evidence="2" type="ORF">GHT06_015128</name>
</gene>
<keyword evidence="1" id="KW-1133">Transmembrane helix</keyword>
<sequence length="141" mass="16510">MGWSGLSWRSVICSAMQLRVWYSFMAYHFPSPVGVAVKLMLVGPVCMLFSPHFLSFTIRRHSSGVISFVSWKYMVSKDPIQKDPVIFFVFVNWWHVHPFQVAAGFWLVIKVYDVGILVECCFSIALLLQFLRYCNHKPWRR</sequence>